<keyword evidence="3" id="KW-1185">Reference proteome</keyword>
<dbReference type="AlphaFoldDB" id="A0A165WE52"/>
<proteinExistence type="predicted"/>
<reference evidence="2 3" key="1">
    <citation type="journal article" date="2016" name="Mol. Biol. Evol.">
        <title>Comparative Genomics of Early-Diverging Mushroom-Forming Fungi Provides Insights into the Origins of Lignocellulose Decay Capabilities.</title>
        <authorList>
            <person name="Nagy L.G."/>
            <person name="Riley R."/>
            <person name="Tritt A."/>
            <person name="Adam C."/>
            <person name="Daum C."/>
            <person name="Floudas D."/>
            <person name="Sun H."/>
            <person name="Yadav J.S."/>
            <person name="Pangilinan J."/>
            <person name="Larsson K.H."/>
            <person name="Matsuura K."/>
            <person name="Barry K."/>
            <person name="Labutti K."/>
            <person name="Kuo R."/>
            <person name="Ohm R.A."/>
            <person name="Bhattacharya S.S."/>
            <person name="Shirouzu T."/>
            <person name="Yoshinaga Y."/>
            <person name="Martin F.M."/>
            <person name="Grigoriev I.V."/>
            <person name="Hibbett D.S."/>
        </authorList>
    </citation>
    <scope>NUCLEOTIDE SEQUENCE [LARGE SCALE GENOMIC DNA]</scope>
    <source>
        <strain evidence="2 3">HHB10207 ss-3</strain>
    </source>
</reference>
<protein>
    <submittedName>
        <fullName evidence="2">Uncharacterized protein</fullName>
    </submittedName>
</protein>
<evidence type="ECO:0000313" key="2">
    <source>
        <dbReference type="EMBL" id="KZT31042.1"/>
    </source>
</evidence>
<feature type="compositionally biased region" description="Acidic residues" evidence="1">
    <location>
        <begin position="124"/>
        <end position="142"/>
    </location>
</feature>
<feature type="region of interest" description="Disordered" evidence="1">
    <location>
        <begin position="58"/>
        <end position="195"/>
    </location>
</feature>
<name>A0A165WE52_9AGAM</name>
<accession>A0A165WE52</accession>
<gene>
    <name evidence="2" type="ORF">SISSUDRAFT_1038739</name>
</gene>
<dbReference type="Proteomes" id="UP000076798">
    <property type="component" value="Unassembled WGS sequence"/>
</dbReference>
<evidence type="ECO:0000313" key="3">
    <source>
        <dbReference type="Proteomes" id="UP000076798"/>
    </source>
</evidence>
<organism evidence="2 3">
    <name type="scientific">Sistotremastrum suecicum HHB10207 ss-3</name>
    <dbReference type="NCBI Taxonomy" id="1314776"/>
    <lineage>
        <taxon>Eukaryota</taxon>
        <taxon>Fungi</taxon>
        <taxon>Dikarya</taxon>
        <taxon>Basidiomycota</taxon>
        <taxon>Agaricomycotina</taxon>
        <taxon>Agaricomycetes</taxon>
        <taxon>Sistotremastrales</taxon>
        <taxon>Sistotremastraceae</taxon>
        <taxon>Sistotremastrum</taxon>
    </lineage>
</organism>
<feature type="compositionally biased region" description="Low complexity" evidence="1">
    <location>
        <begin position="108"/>
        <end position="119"/>
    </location>
</feature>
<evidence type="ECO:0000256" key="1">
    <source>
        <dbReference type="SAM" id="MobiDB-lite"/>
    </source>
</evidence>
<feature type="compositionally biased region" description="Acidic residues" evidence="1">
    <location>
        <begin position="79"/>
        <end position="93"/>
    </location>
</feature>
<sequence length="195" mass="21671">MEEILEDQIRITVRIELSSHLLNSKDAVLTIFVSSAAKAELEDDAEAAELNVMMMGLGDSSSEISDQPSEEDWRAWGLWEDDNDEPSPDDEGDISYASDGPPDLQEMSDSSADSAEYSSGIDDLFWDNGDEEMLEDDSDEEIESRSYRATVEDYVSDDNESDRSEITVYESGSDSDDESSSEPMLAESYGVRLEI</sequence>
<dbReference type="EMBL" id="KV428946">
    <property type="protein sequence ID" value="KZT31042.1"/>
    <property type="molecule type" value="Genomic_DNA"/>
</dbReference>